<feature type="domain" description="Type IV pilin Tt1218-like" evidence="2">
    <location>
        <begin position="39"/>
        <end position="120"/>
    </location>
</feature>
<proteinExistence type="predicted"/>
<organism evidence="3">
    <name type="scientific">Candidatus Thiocaldithrix dubininis</name>
    <dbReference type="NCBI Taxonomy" id="3080823"/>
    <lineage>
        <taxon>Bacteria</taxon>
        <taxon>Pseudomonadati</taxon>
        <taxon>Pseudomonadota</taxon>
        <taxon>Gammaproteobacteria</taxon>
        <taxon>Thiotrichales</taxon>
        <taxon>Thiotrichaceae</taxon>
        <taxon>Candidatus Thiocaldithrix</taxon>
    </lineage>
</organism>
<dbReference type="NCBIfam" id="TIGR02523">
    <property type="entry name" value="type_IV_pilV"/>
    <property type="match status" value="1"/>
</dbReference>
<dbReference type="InterPro" id="IPR013362">
    <property type="entry name" value="Pilus_4_PilV"/>
</dbReference>
<reference evidence="3" key="2">
    <citation type="submission" date="2023-04" db="EMBL/GenBank/DDBJ databases">
        <authorList>
            <person name="Beletskiy A.V."/>
            <person name="Mardanov A.V."/>
            <person name="Ravin N.V."/>
        </authorList>
    </citation>
    <scope>NUCLEOTIDE SEQUENCE</scope>
    <source>
        <strain evidence="3">GKL-01</strain>
    </source>
</reference>
<dbReference type="AlphaFoldDB" id="A0AA95H906"/>
<evidence type="ECO:0000259" key="2">
    <source>
        <dbReference type="Pfam" id="PF22150"/>
    </source>
</evidence>
<evidence type="ECO:0000256" key="1">
    <source>
        <dbReference type="SAM" id="Phobius"/>
    </source>
</evidence>
<dbReference type="Proteomes" id="UP001300672">
    <property type="component" value="Chromosome"/>
</dbReference>
<reference evidence="3" key="1">
    <citation type="journal article" date="2023" name="Int. J. Mol. Sci.">
        <title>Metagenomics Revealed a New Genus 'Candidatus Thiocaldithrix dubininis' gen. nov., sp. nov. and a New Species 'Candidatus Thiothrix putei' sp. nov. in the Family Thiotrichaceae, Some Members of Which Have Traits of Both Na+- and H+-Motive Energetics.</title>
        <authorList>
            <person name="Ravin N.V."/>
            <person name="Muntyan M.S."/>
            <person name="Smolyakov D.D."/>
            <person name="Rudenko T.S."/>
            <person name="Beletsky A.V."/>
            <person name="Mardanov A.V."/>
            <person name="Grabovich M.Y."/>
        </authorList>
    </citation>
    <scope>NUCLEOTIDE SEQUENCE</scope>
    <source>
        <strain evidence="3">GKL-01</strain>
    </source>
</reference>
<protein>
    <submittedName>
        <fullName evidence="3">Type IV pilus modification protein PilV</fullName>
    </submittedName>
</protein>
<sequence length="190" mass="20328">MQRSFRARPSRALQAGLSLLEILIATVVLSTGLLGLAGMQIAALKTTHNSYQVQQATWLLHDLLERMRANRQGVVEGKYVLNTDTPTELLSTATYCANPAPSKNCLSSTCNGQELAAADLYRVICGYGGSDGIDASLMNGQMSVACLSGDCNNGVSIKLRWQERVAAKNVNASKASTGTDTFDLNMNIVL</sequence>
<dbReference type="EMBL" id="CP124755">
    <property type="protein sequence ID" value="WGZ90326.1"/>
    <property type="molecule type" value="Genomic_DNA"/>
</dbReference>
<keyword evidence="1" id="KW-1133">Transmembrane helix</keyword>
<dbReference type="InterPro" id="IPR054402">
    <property type="entry name" value="Tt1218-like_dom"/>
</dbReference>
<keyword evidence="1" id="KW-0472">Membrane</keyword>
<evidence type="ECO:0000313" key="3">
    <source>
        <dbReference type="EMBL" id="WGZ90326.1"/>
    </source>
</evidence>
<gene>
    <name evidence="3" type="primary">pilV</name>
    <name evidence="3" type="ORF">QJT80_12660</name>
</gene>
<accession>A0AA95H906</accession>
<name>A0AA95H906_9GAMM</name>
<feature type="transmembrane region" description="Helical" evidence="1">
    <location>
        <begin position="12"/>
        <end position="37"/>
    </location>
</feature>
<keyword evidence="1" id="KW-0812">Transmembrane</keyword>
<dbReference type="KEGG" id="tdu:QJT80_12660"/>
<dbReference type="Pfam" id="PF22150">
    <property type="entry name" value="Tt1218-like"/>
    <property type="match status" value="1"/>
</dbReference>